<feature type="transmembrane region" description="Helical" evidence="6">
    <location>
        <begin position="704"/>
        <end position="722"/>
    </location>
</feature>
<dbReference type="AlphaFoldDB" id="A0A8H6FV57"/>
<dbReference type="OrthoDB" id="68611at2759"/>
<comment type="subcellular location">
    <subcellularLocation>
        <location evidence="1">Membrane</location>
        <topology evidence="1">Multi-pass membrane protein</topology>
    </subcellularLocation>
</comment>
<feature type="transmembrane region" description="Helical" evidence="6">
    <location>
        <begin position="172"/>
        <end position="192"/>
    </location>
</feature>
<dbReference type="EMBL" id="JACCJC010000025">
    <property type="protein sequence ID" value="KAF6235389.1"/>
    <property type="molecule type" value="Genomic_DNA"/>
</dbReference>
<dbReference type="PANTHER" id="PTHR37994:SF4">
    <property type="entry name" value="ER TRANSPORTER 6TM N-TERMINAL DOMAIN-CONTAINING PROTEIN-RELATED"/>
    <property type="match status" value="1"/>
</dbReference>
<comment type="caution">
    <text evidence="9">The sequence shown here is derived from an EMBL/GenBank/DDBJ whole genome shotgun (WGS) entry which is preliminary data.</text>
</comment>
<feature type="transmembrane region" description="Helical" evidence="6">
    <location>
        <begin position="734"/>
        <end position="750"/>
    </location>
</feature>
<evidence type="ECO:0000259" key="8">
    <source>
        <dbReference type="Pfam" id="PF13515"/>
    </source>
</evidence>
<evidence type="ECO:0000256" key="3">
    <source>
        <dbReference type="ARBA" id="ARBA00022989"/>
    </source>
</evidence>
<dbReference type="Pfam" id="PF10337">
    <property type="entry name" value="ArAE_2_N"/>
    <property type="match status" value="2"/>
</dbReference>
<keyword evidence="4 6" id="KW-0472">Membrane</keyword>
<dbReference type="RefSeq" id="XP_037164760.1">
    <property type="nucleotide sequence ID" value="XM_037308494.1"/>
</dbReference>
<feature type="transmembrane region" description="Helical" evidence="6">
    <location>
        <begin position="781"/>
        <end position="801"/>
    </location>
</feature>
<reference evidence="9 10" key="1">
    <citation type="journal article" date="2020" name="Genomics">
        <title>Complete, high-quality genomes from long-read metagenomic sequencing of two wolf lichen thalli reveals enigmatic genome architecture.</title>
        <authorList>
            <person name="McKenzie S.K."/>
            <person name="Walston R.F."/>
            <person name="Allen J.L."/>
        </authorList>
    </citation>
    <scope>NUCLEOTIDE SEQUENCE [LARGE SCALE GENOMIC DNA]</scope>
    <source>
        <strain evidence="9">WasteWater2</strain>
    </source>
</reference>
<evidence type="ECO:0000259" key="7">
    <source>
        <dbReference type="Pfam" id="PF10337"/>
    </source>
</evidence>
<dbReference type="GO" id="GO:0016020">
    <property type="term" value="C:membrane"/>
    <property type="evidence" value="ECO:0007669"/>
    <property type="project" value="UniProtKB-SubCell"/>
</dbReference>
<sequence>MTEKGSALQRGRRYGEKRAAEIWENLGKNNLWKRILKNVTATTLLVSICLIPGSRTVIGKAAYLGAITTVFGHPGRRFGQMAEALILVLSGTVLGVAWSVLGVYLGSLVIKEHPPAAYAIRAIFLAVVVLFHGYLRSKTPRLFIFVLLLVIVSVVSLTSTAKVVTPLSATNILYPILIAAGCITLVNICIFPEFSSRYLGQMTLDTLNDTVKALGDAGIYFVESKRAVDQNGVKTGEKRADASMTGPAWNATDEERGLPQKKVTNLTNAPMHIKAKDILQRLFASKSQGTDHSDPKKLSKTSLADLTSNKAKIRKKLSDCKAAQQECNFELAVSVLPPRNMKPISVQAMKKLVANTIAVISACESKFALLGSNDVGQASNSKKTKPGPELVDESKTPAISALVGATSNLLTPELPLPHENSKQGKLNTIIEQDKAELEMIKPKREIEFGDARLLRYLLARVAKPYEDLHFVVARTVEVVSACVAYAYDVPTLPSGARVPKGILLEELDMQMDSLQKALLQFDADAASALEGAATMQELEGKELDIMPREEVFLMSSFMLNVRQAASHIESMLKYSRELVGRRQQRNGRRRIYAPHIKWSNWLYTGGEEDEALPNSGRKGNRQGASDEREDDEDDAESLNSKKGLLAHPGDLEKNALTPGVKEDAKQRERESRARDFERQEIPYSLRLRGQAADALEWIQHSEDLLYAMKLGVAVFLVLWPAFVASWNTWYSLDRGLWAALQLVLITEVSIGTSVWTFVLRGVGTTIGCIWGWAAVEARGGNPVVCAALIFVALFPCAYVQLGTKYPKAGMVCIVSICVVALSSELNTVPGTPTDNFLKRWIAFMIGGTVALIVELVLLPVKARTRLVESLAAALEQINEMEKCIAAGIEQGVKIDVYAAANIVRFENANGKANTALVAAETFLPFCSNEPRIKGSFEGLALIYTEVLFVLHQIVDRMDNMLQLRTAYGSGPLEELNAEIYPYRRNVAGSITLTLFAIHGALTTKLPLPQYIPSARLAHLRMINRVREVVLEQVAGEGHDSHEITAKLARQRAVRRKYMSWNAASAAQAEIIEFLEELIDLTKLLVGANEFRSGLLTRPTYHDYVQQSQKQGAGDDGDEVVAAEARDEFGETPLDTAGATTRTRGTTLASVDAGAGLTRRRQGTTLSSTSDGEDVPASLRRIQSRKLEAGVLRQRTNESWKSSHQGT</sequence>
<feature type="compositionally biased region" description="Acidic residues" evidence="5">
    <location>
        <begin position="627"/>
        <end position="636"/>
    </location>
</feature>
<evidence type="ECO:0000256" key="6">
    <source>
        <dbReference type="SAM" id="Phobius"/>
    </source>
</evidence>
<feature type="compositionally biased region" description="Low complexity" evidence="5">
    <location>
        <begin position="1135"/>
        <end position="1146"/>
    </location>
</feature>
<dbReference type="InterPro" id="IPR049453">
    <property type="entry name" value="Memb_transporter_dom"/>
</dbReference>
<feature type="domain" description="Putative ER transporter 6TM N-terminal" evidence="7">
    <location>
        <begin position="119"/>
        <end position="214"/>
    </location>
</feature>
<feature type="transmembrane region" description="Helical" evidence="6">
    <location>
        <begin position="142"/>
        <end position="160"/>
    </location>
</feature>
<dbReference type="InterPro" id="IPR018823">
    <property type="entry name" value="ArAE_2_N"/>
</dbReference>
<dbReference type="Proteomes" id="UP000578531">
    <property type="component" value="Unassembled WGS sequence"/>
</dbReference>
<evidence type="ECO:0000256" key="4">
    <source>
        <dbReference type="ARBA" id="ARBA00023136"/>
    </source>
</evidence>
<evidence type="ECO:0008006" key="11">
    <source>
        <dbReference type="Google" id="ProtNLM"/>
    </source>
</evidence>
<feature type="compositionally biased region" description="Basic and acidic residues" evidence="5">
    <location>
        <begin position="660"/>
        <end position="675"/>
    </location>
</feature>
<name>A0A8H6FV57_9LECA</name>
<dbReference type="Pfam" id="PF13515">
    <property type="entry name" value="FUSC_2"/>
    <property type="match status" value="1"/>
</dbReference>
<evidence type="ECO:0000313" key="10">
    <source>
        <dbReference type="Proteomes" id="UP000578531"/>
    </source>
</evidence>
<dbReference type="GeneID" id="59288246"/>
<evidence type="ECO:0000256" key="2">
    <source>
        <dbReference type="ARBA" id="ARBA00022692"/>
    </source>
</evidence>
<feature type="region of interest" description="Disordered" evidence="5">
    <location>
        <begin position="609"/>
        <end position="675"/>
    </location>
</feature>
<keyword evidence="3 6" id="KW-1133">Transmembrane helix</keyword>
<evidence type="ECO:0000313" key="9">
    <source>
        <dbReference type="EMBL" id="KAF6235389.1"/>
    </source>
</evidence>
<evidence type="ECO:0000256" key="5">
    <source>
        <dbReference type="SAM" id="MobiDB-lite"/>
    </source>
</evidence>
<feature type="domain" description="Putative ER transporter 6TM N-terminal" evidence="7">
    <location>
        <begin position="32"/>
        <end position="104"/>
    </location>
</feature>
<organism evidence="9 10">
    <name type="scientific">Letharia columbiana</name>
    <dbReference type="NCBI Taxonomy" id="112416"/>
    <lineage>
        <taxon>Eukaryota</taxon>
        <taxon>Fungi</taxon>
        <taxon>Dikarya</taxon>
        <taxon>Ascomycota</taxon>
        <taxon>Pezizomycotina</taxon>
        <taxon>Lecanoromycetes</taxon>
        <taxon>OSLEUM clade</taxon>
        <taxon>Lecanoromycetidae</taxon>
        <taxon>Lecanorales</taxon>
        <taxon>Lecanorineae</taxon>
        <taxon>Parmeliaceae</taxon>
        <taxon>Letharia</taxon>
    </lineage>
</organism>
<dbReference type="PANTHER" id="PTHR37994">
    <property type="entry name" value="ARAE_2_N DOMAIN-CONTAINING PROTEIN-RELATED"/>
    <property type="match status" value="1"/>
</dbReference>
<gene>
    <name evidence="9" type="ORF">HO173_006585</name>
</gene>
<feature type="compositionally biased region" description="Polar residues" evidence="5">
    <location>
        <begin position="1196"/>
        <end position="1206"/>
    </location>
</feature>
<evidence type="ECO:0000256" key="1">
    <source>
        <dbReference type="ARBA" id="ARBA00004141"/>
    </source>
</evidence>
<protein>
    <recommendedName>
        <fullName evidence="11">ER transporter 6TM N-terminal domain-containing protein</fullName>
    </recommendedName>
</protein>
<keyword evidence="10" id="KW-1185">Reference proteome</keyword>
<feature type="transmembrane region" description="Helical" evidence="6">
    <location>
        <begin position="840"/>
        <end position="860"/>
    </location>
</feature>
<feature type="region of interest" description="Disordered" evidence="5">
    <location>
        <begin position="1129"/>
        <end position="1206"/>
    </location>
</feature>
<accession>A0A8H6FV57</accession>
<feature type="transmembrane region" description="Helical" evidence="6">
    <location>
        <begin position="116"/>
        <end position="135"/>
    </location>
</feature>
<feature type="transmembrane region" description="Helical" evidence="6">
    <location>
        <begin position="84"/>
        <end position="110"/>
    </location>
</feature>
<keyword evidence="2 6" id="KW-0812">Transmembrane</keyword>
<proteinExistence type="predicted"/>
<feature type="domain" description="Integral membrane bound transporter" evidence="8">
    <location>
        <begin position="727"/>
        <end position="853"/>
    </location>
</feature>